<sequence length="57" mass="6910">MNKPNDFDLEVEYDTRRRMSERIVKLEGVCKDLEYKIQQLQRDMDWHRSTEGHPTGN</sequence>
<evidence type="ECO:0000313" key="1">
    <source>
        <dbReference type="EMBL" id="QJA98726.1"/>
    </source>
</evidence>
<dbReference type="AlphaFoldDB" id="A0A6M3LTE8"/>
<gene>
    <name evidence="1" type="ORF">MM171A01623_0002</name>
</gene>
<protein>
    <submittedName>
        <fullName evidence="1">Uncharacterized protein</fullName>
    </submittedName>
</protein>
<reference evidence="1" key="1">
    <citation type="submission" date="2020-03" db="EMBL/GenBank/DDBJ databases">
        <title>The deep terrestrial virosphere.</title>
        <authorList>
            <person name="Holmfeldt K."/>
            <person name="Nilsson E."/>
            <person name="Simone D."/>
            <person name="Lopez-Fernandez M."/>
            <person name="Wu X."/>
            <person name="de Brujin I."/>
            <person name="Lundin D."/>
            <person name="Andersson A."/>
            <person name="Bertilsson S."/>
            <person name="Dopson M."/>
        </authorList>
    </citation>
    <scope>NUCLEOTIDE SEQUENCE</scope>
    <source>
        <strain evidence="1">MM171A01623</strain>
    </source>
</reference>
<proteinExistence type="predicted"/>
<accession>A0A6M3LTE8</accession>
<dbReference type="EMBL" id="MT143604">
    <property type="protein sequence ID" value="QJA98726.1"/>
    <property type="molecule type" value="Genomic_DNA"/>
</dbReference>
<organism evidence="1">
    <name type="scientific">viral metagenome</name>
    <dbReference type="NCBI Taxonomy" id="1070528"/>
    <lineage>
        <taxon>unclassified sequences</taxon>
        <taxon>metagenomes</taxon>
        <taxon>organismal metagenomes</taxon>
    </lineage>
</organism>
<name>A0A6M3LTE8_9ZZZZ</name>